<dbReference type="InterPro" id="IPR004360">
    <property type="entry name" value="Glyas_Fos-R_dOase_dom"/>
</dbReference>
<dbReference type="RefSeq" id="WP_058476782.1">
    <property type="nucleotide sequence ID" value="NZ_CAAAIO010000005.1"/>
</dbReference>
<dbReference type="SUPFAM" id="SSF54593">
    <property type="entry name" value="Glyoxalase/Bleomycin resistance protein/Dihydroxybiphenyl dioxygenase"/>
    <property type="match status" value="1"/>
</dbReference>
<dbReference type="Proteomes" id="UP000054820">
    <property type="component" value="Unassembled WGS sequence"/>
</dbReference>
<dbReference type="Pfam" id="PF00903">
    <property type="entry name" value="Glyoxalase"/>
    <property type="match status" value="1"/>
</dbReference>
<dbReference type="PANTHER" id="PTHR34109:SF1">
    <property type="entry name" value="VOC DOMAIN-CONTAINING PROTEIN"/>
    <property type="match status" value="1"/>
</dbReference>
<dbReference type="EMBL" id="LNYZ01000008">
    <property type="protein sequence ID" value="KTD78743.1"/>
    <property type="molecule type" value="Genomic_DNA"/>
</dbReference>
<dbReference type="STRING" id="460.Lstg_1212"/>
<dbReference type="Proteomes" id="UP000255110">
    <property type="component" value="Unassembled WGS sequence"/>
</dbReference>
<dbReference type="PROSITE" id="PS51819">
    <property type="entry name" value="VOC"/>
    <property type="match status" value="1"/>
</dbReference>
<evidence type="ECO:0000259" key="1">
    <source>
        <dbReference type="PROSITE" id="PS51819"/>
    </source>
</evidence>
<evidence type="ECO:0000313" key="4">
    <source>
        <dbReference type="Proteomes" id="UP000054820"/>
    </source>
</evidence>
<dbReference type="PANTHER" id="PTHR34109">
    <property type="entry name" value="BNAUNNG04460D PROTEIN-RELATED"/>
    <property type="match status" value="1"/>
</dbReference>
<dbReference type="OrthoDB" id="9795306at2"/>
<sequence>MTTISFSQLNWFDNVNERPHPWPGLNWLTAMLVVADVKKAMSFYEEAFGIVPIFELPDESGQIVFARMRYRGTNFTLNQEGAFNFDGKAPLATNTTPPFIFYIYVDDVEKTYNAAIQKGCKSLEEPHIEFWGDKKARLIDPFGYVWDIALKMDE</sequence>
<dbReference type="GO" id="GO:0016829">
    <property type="term" value="F:lyase activity"/>
    <property type="evidence" value="ECO:0007669"/>
    <property type="project" value="UniProtKB-KW"/>
</dbReference>
<evidence type="ECO:0000313" key="3">
    <source>
        <dbReference type="EMBL" id="STY24166.1"/>
    </source>
</evidence>
<reference evidence="2 4" key="1">
    <citation type="submission" date="2015-11" db="EMBL/GenBank/DDBJ databases">
        <title>Genomic analysis of 38 Legionella species identifies large and diverse effector repertoires.</title>
        <authorList>
            <person name="Burstein D."/>
            <person name="Amaro F."/>
            <person name="Zusman T."/>
            <person name="Lifshitz Z."/>
            <person name="Cohen O."/>
            <person name="Gilbert J.A."/>
            <person name="Pupko T."/>
            <person name="Shuman H.A."/>
            <person name="Segal G."/>
        </authorList>
    </citation>
    <scope>NUCLEOTIDE SEQUENCE [LARGE SCALE GENOMIC DNA]</scope>
    <source>
        <strain evidence="2 4">SC-18-C9</strain>
    </source>
</reference>
<dbReference type="EMBL" id="UGOY01000001">
    <property type="protein sequence ID" value="STY24166.1"/>
    <property type="molecule type" value="Genomic_DNA"/>
</dbReference>
<protein>
    <submittedName>
        <fullName evidence="2">Glyoxalase-like domain protein</fullName>
    </submittedName>
    <submittedName>
        <fullName evidence="3">Predicted enzyme related to lactoylglutathione lyase</fullName>
    </submittedName>
</protein>
<gene>
    <name evidence="2" type="ORF">Lstg_1212</name>
    <name evidence="3" type="ORF">NCTC11991_02782</name>
</gene>
<dbReference type="AlphaFoldDB" id="A0A378LBE8"/>
<dbReference type="CDD" id="cd07246">
    <property type="entry name" value="VOC_like"/>
    <property type="match status" value="1"/>
</dbReference>
<keyword evidence="3" id="KW-0456">Lyase</keyword>
<dbReference type="InterPro" id="IPR037523">
    <property type="entry name" value="VOC_core"/>
</dbReference>
<organism evidence="3 5">
    <name type="scientific">Legionella steigerwaltii</name>
    <dbReference type="NCBI Taxonomy" id="460"/>
    <lineage>
        <taxon>Bacteria</taxon>
        <taxon>Pseudomonadati</taxon>
        <taxon>Pseudomonadota</taxon>
        <taxon>Gammaproteobacteria</taxon>
        <taxon>Legionellales</taxon>
        <taxon>Legionellaceae</taxon>
        <taxon>Legionella</taxon>
    </lineage>
</organism>
<keyword evidence="4" id="KW-1185">Reference proteome</keyword>
<reference evidence="3 5" key="2">
    <citation type="submission" date="2018-06" db="EMBL/GenBank/DDBJ databases">
        <authorList>
            <consortium name="Pathogen Informatics"/>
            <person name="Doyle S."/>
        </authorList>
    </citation>
    <scope>NUCLEOTIDE SEQUENCE [LARGE SCALE GENOMIC DNA]</scope>
    <source>
        <strain evidence="3 5">NCTC11991</strain>
    </source>
</reference>
<dbReference type="InterPro" id="IPR029068">
    <property type="entry name" value="Glyas_Bleomycin-R_OHBP_Dase"/>
</dbReference>
<evidence type="ECO:0000313" key="2">
    <source>
        <dbReference type="EMBL" id="KTD78743.1"/>
    </source>
</evidence>
<accession>A0A378LBE8</accession>
<name>A0A378LBE8_9GAMM</name>
<dbReference type="Gene3D" id="3.10.180.10">
    <property type="entry name" value="2,3-Dihydroxybiphenyl 1,2-Dioxygenase, domain 1"/>
    <property type="match status" value="1"/>
</dbReference>
<evidence type="ECO:0000313" key="5">
    <source>
        <dbReference type="Proteomes" id="UP000255110"/>
    </source>
</evidence>
<feature type="domain" description="VOC" evidence="1">
    <location>
        <begin position="24"/>
        <end position="151"/>
    </location>
</feature>
<proteinExistence type="predicted"/>